<comment type="caution">
    <text evidence="3">The sequence shown here is derived from an EMBL/GenBank/DDBJ whole genome shotgun (WGS) entry which is preliminary data.</text>
</comment>
<sequence length="160" mass="16228">MKPLATSIAALVLGGVAGVLVGPATAGPDSTAAPAVHVSDDAAPEPYRSPRPDEAVAHPPYPVNANGMTYGSGANIDEHDPGPDLILAYGVDGTLGYVRSTDRPQPARTLAEARAAMESADPDGYDIPLYAQDGVTVISSFHIGPGRALTSRAPEPGSSS</sequence>
<proteinExistence type="predicted"/>
<organism evidence="3 4">
    <name type="scientific">Nocardioides astragali</name>
    <dbReference type="NCBI Taxonomy" id="1776736"/>
    <lineage>
        <taxon>Bacteria</taxon>
        <taxon>Bacillati</taxon>
        <taxon>Actinomycetota</taxon>
        <taxon>Actinomycetes</taxon>
        <taxon>Propionibacteriales</taxon>
        <taxon>Nocardioidaceae</taxon>
        <taxon>Nocardioides</taxon>
    </lineage>
</organism>
<feature type="region of interest" description="Disordered" evidence="1">
    <location>
        <begin position="25"/>
        <end position="64"/>
    </location>
</feature>
<name>A0ABW2N2P7_9ACTN</name>
<keyword evidence="4" id="KW-1185">Reference proteome</keyword>
<evidence type="ECO:0000256" key="1">
    <source>
        <dbReference type="SAM" id="MobiDB-lite"/>
    </source>
</evidence>
<evidence type="ECO:0000313" key="3">
    <source>
        <dbReference type="EMBL" id="MFC7359181.1"/>
    </source>
</evidence>
<dbReference type="Proteomes" id="UP001596524">
    <property type="component" value="Unassembled WGS sequence"/>
</dbReference>
<reference evidence="4" key="1">
    <citation type="journal article" date="2019" name="Int. J. Syst. Evol. Microbiol.">
        <title>The Global Catalogue of Microorganisms (GCM) 10K type strain sequencing project: providing services to taxonomists for standard genome sequencing and annotation.</title>
        <authorList>
            <consortium name="The Broad Institute Genomics Platform"/>
            <consortium name="The Broad Institute Genome Sequencing Center for Infectious Disease"/>
            <person name="Wu L."/>
            <person name="Ma J."/>
        </authorList>
    </citation>
    <scope>NUCLEOTIDE SEQUENCE [LARGE SCALE GENOMIC DNA]</scope>
    <source>
        <strain evidence="4">FCH27</strain>
    </source>
</reference>
<evidence type="ECO:0000256" key="2">
    <source>
        <dbReference type="SAM" id="SignalP"/>
    </source>
</evidence>
<keyword evidence="2" id="KW-0732">Signal</keyword>
<gene>
    <name evidence="3" type="ORF">ACFQO6_02785</name>
</gene>
<evidence type="ECO:0000313" key="4">
    <source>
        <dbReference type="Proteomes" id="UP001596524"/>
    </source>
</evidence>
<accession>A0ABW2N2P7</accession>
<feature type="chain" id="PRO_5047422420" evidence="2">
    <location>
        <begin position="27"/>
        <end position="160"/>
    </location>
</feature>
<dbReference type="EMBL" id="JBHTCH010000002">
    <property type="protein sequence ID" value="MFC7359181.1"/>
    <property type="molecule type" value="Genomic_DNA"/>
</dbReference>
<feature type="signal peptide" evidence="2">
    <location>
        <begin position="1"/>
        <end position="26"/>
    </location>
</feature>
<dbReference type="RefSeq" id="WP_255892657.1">
    <property type="nucleotide sequence ID" value="NZ_JAFMZM010000007.1"/>
</dbReference>
<protein>
    <submittedName>
        <fullName evidence="3">Uncharacterized protein</fullName>
    </submittedName>
</protein>